<comment type="cofactor">
    <cofactor evidence="1">
        <name>Zn(2+)</name>
        <dbReference type="ChEBI" id="CHEBI:29105"/>
    </cofactor>
</comment>
<protein>
    <recommendedName>
        <fullName evidence="7">Peptidase M14 domain-containing protein</fullName>
    </recommendedName>
</protein>
<evidence type="ECO:0000256" key="4">
    <source>
        <dbReference type="ARBA" id="ARBA00022801"/>
    </source>
</evidence>
<organism evidence="8">
    <name type="scientific">marine metagenome</name>
    <dbReference type="NCBI Taxonomy" id="408172"/>
    <lineage>
        <taxon>unclassified sequences</taxon>
        <taxon>metagenomes</taxon>
        <taxon>ecological metagenomes</taxon>
    </lineage>
</organism>
<evidence type="ECO:0000256" key="2">
    <source>
        <dbReference type="ARBA" id="ARBA00005988"/>
    </source>
</evidence>
<dbReference type="PANTHER" id="PTHR11705:SF143">
    <property type="entry name" value="SLL0236 PROTEIN"/>
    <property type="match status" value="1"/>
</dbReference>
<dbReference type="Gene3D" id="3.40.630.10">
    <property type="entry name" value="Zn peptidases"/>
    <property type="match status" value="1"/>
</dbReference>
<dbReference type="InterPro" id="IPR000834">
    <property type="entry name" value="Peptidase_M14"/>
</dbReference>
<dbReference type="Pfam" id="PF00246">
    <property type="entry name" value="Peptidase_M14"/>
    <property type="match status" value="1"/>
</dbReference>
<keyword evidence="3" id="KW-0645">Protease</keyword>
<keyword evidence="4" id="KW-0378">Hydrolase</keyword>
<proteinExistence type="inferred from homology"/>
<sequence length="229" mass="25955">WPQVVDYMRLLDQESDRVSTIEIGKTTEGNPFLLTFISSPGNIANLDSHMEIQRRLADPDKISDSEANELIADARSVVAITCSIHATEVGGTQMSLALAHQLASEDDSRVRRILDNVILILVPSLNPDGLIKVKRWYDATRDTHYEGSIPPYLYNKYTGHDNNRDWFMFTQAETRLVVDRLYNRWRPHIIFDIHQTRSDGMRMILPPFVDPVGPNVDPVLQSELAALGT</sequence>
<dbReference type="GO" id="GO:0005615">
    <property type="term" value="C:extracellular space"/>
    <property type="evidence" value="ECO:0007669"/>
    <property type="project" value="TreeGrafter"/>
</dbReference>
<reference evidence="8" key="1">
    <citation type="submission" date="2018-05" db="EMBL/GenBank/DDBJ databases">
        <authorList>
            <person name="Lanie J.A."/>
            <person name="Ng W.-L."/>
            <person name="Kazmierczak K.M."/>
            <person name="Andrzejewski T.M."/>
            <person name="Davidsen T.M."/>
            <person name="Wayne K.J."/>
            <person name="Tettelin H."/>
            <person name="Glass J.I."/>
            <person name="Rusch D."/>
            <person name="Podicherti R."/>
            <person name="Tsui H.-C.T."/>
            <person name="Winkler M.E."/>
        </authorList>
    </citation>
    <scope>NUCLEOTIDE SEQUENCE</scope>
</reference>
<name>A0A383EWG6_9ZZZZ</name>
<accession>A0A383EWG6</accession>
<evidence type="ECO:0000313" key="8">
    <source>
        <dbReference type="EMBL" id="SVE61217.1"/>
    </source>
</evidence>
<dbReference type="SUPFAM" id="SSF53187">
    <property type="entry name" value="Zn-dependent exopeptidases"/>
    <property type="match status" value="1"/>
</dbReference>
<evidence type="ECO:0000256" key="3">
    <source>
        <dbReference type="ARBA" id="ARBA00022670"/>
    </source>
</evidence>
<dbReference type="PROSITE" id="PS52035">
    <property type="entry name" value="PEPTIDASE_M14"/>
    <property type="match status" value="1"/>
</dbReference>
<evidence type="ECO:0000256" key="6">
    <source>
        <dbReference type="ARBA" id="ARBA00023049"/>
    </source>
</evidence>
<keyword evidence="6" id="KW-0482">Metalloprotease</keyword>
<comment type="similarity">
    <text evidence="2">Belongs to the peptidase M14 family.</text>
</comment>
<feature type="non-terminal residue" evidence="8">
    <location>
        <position position="1"/>
    </location>
</feature>
<dbReference type="PANTHER" id="PTHR11705">
    <property type="entry name" value="PROTEASE FAMILY M14 CARBOXYPEPTIDASE A,B"/>
    <property type="match status" value="1"/>
</dbReference>
<evidence type="ECO:0000259" key="7">
    <source>
        <dbReference type="PROSITE" id="PS52035"/>
    </source>
</evidence>
<dbReference type="GO" id="GO:0008270">
    <property type="term" value="F:zinc ion binding"/>
    <property type="evidence" value="ECO:0007669"/>
    <property type="project" value="InterPro"/>
</dbReference>
<dbReference type="GO" id="GO:0004181">
    <property type="term" value="F:metallocarboxypeptidase activity"/>
    <property type="evidence" value="ECO:0007669"/>
    <property type="project" value="InterPro"/>
</dbReference>
<dbReference type="EMBL" id="UINC01229487">
    <property type="protein sequence ID" value="SVE61217.1"/>
    <property type="molecule type" value="Genomic_DNA"/>
</dbReference>
<keyword evidence="5" id="KW-0862">Zinc</keyword>
<feature type="non-terminal residue" evidence="8">
    <location>
        <position position="229"/>
    </location>
</feature>
<gene>
    <name evidence="8" type="ORF">METZ01_LOCUS514071</name>
</gene>
<evidence type="ECO:0000256" key="5">
    <source>
        <dbReference type="ARBA" id="ARBA00022833"/>
    </source>
</evidence>
<dbReference type="GO" id="GO:0006508">
    <property type="term" value="P:proteolysis"/>
    <property type="evidence" value="ECO:0007669"/>
    <property type="project" value="UniProtKB-KW"/>
</dbReference>
<evidence type="ECO:0000256" key="1">
    <source>
        <dbReference type="ARBA" id="ARBA00001947"/>
    </source>
</evidence>
<dbReference type="AlphaFoldDB" id="A0A383EWG6"/>
<feature type="domain" description="Peptidase M14" evidence="7">
    <location>
        <begin position="1"/>
        <end position="229"/>
    </location>
</feature>